<dbReference type="EMBL" id="UINC01005961">
    <property type="protein sequence ID" value="SVA24625.1"/>
    <property type="molecule type" value="Genomic_DNA"/>
</dbReference>
<gene>
    <name evidence="1" type="ORF">METZ01_LOCUS77479</name>
</gene>
<reference evidence="1" key="1">
    <citation type="submission" date="2018-05" db="EMBL/GenBank/DDBJ databases">
        <authorList>
            <person name="Lanie J.A."/>
            <person name="Ng W.-L."/>
            <person name="Kazmierczak K.M."/>
            <person name="Andrzejewski T.M."/>
            <person name="Davidsen T.M."/>
            <person name="Wayne K.J."/>
            <person name="Tettelin H."/>
            <person name="Glass J.I."/>
            <person name="Rusch D."/>
            <person name="Podicherti R."/>
            <person name="Tsui H.-C.T."/>
            <person name="Winkler M.E."/>
        </authorList>
    </citation>
    <scope>NUCLEOTIDE SEQUENCE</scope>
</reference>
<protein>
    <submittedName>
        <fullName evidence="1">Uncharacterized protein</fullName>
    </submittedName>
</protein>
<proteinExistence type="predicted"/>
<dbReference type="AlphaFoldDB" id="A0A381U8Q9"/>
<organism evidence="1">
    <name type="scientific">marine metagenome</name>
    <dbReference type="NCBI Taxonomy" id="408172"/>
    <lineage>
        <taxon>unclassified sequences</taxon>
        <taxon>metagenomes</taxon>
        <taxon>ecological metagenomes</taxon>
    </lineage>
</organism>
<sequence length="22" mass="2495">MLNNFALETIIGMPAYSVSYFL</sequence>
<name>A0A381U8Q9_9ZZZZ</name>
<accession>A0A381U8Q9</accession>
<evidence type="ECO:0000313" key="1">
    <source>
        <dbReference type="EMBL" id="SVA24625.1"/>
    </source>
</evidence>